<dbReference type="OrthoDB" id="7652114at2"/>
<gene>
    <name evidence="2" type="ORF">BFP76_06670</name>
</gene>
<dbReference type="AlphaFoldDB" id="A0A2G5K5N0"/>
<feature type="transmembrane region" description="Helical" evidence="1">
    <location>
        <begin position="21"/>
        <end position="44"/>
    </location>
</feature>
<dbReference type="RefSeq" id="WP_099593567.1">
    <property type="nucleotide sequence ID" value="NZ_MDGM01000012.1"/>
</dbReference>
<evidence type="ECO:0000256" key="1">
    <source>
        <dbReference type="SAM" id="Phobius"/>
    </source>
</evidence>
<organism evidence="2 3">
    <name type="scientific">Paramylibacter kogurei</name>
    <dbReference type="NCBI Taxonomy" id="1889778"/>
    <lineage>
        <taxon>Bacteria</taxon>
        <taxon>Pseudomonadati</taxon>
        <taxon>Pseudomonadota</taxon>
        <taxon>Alphaproteobacteria</taxon>
        <taxon>Rhodobacterales</taxon>
        <taxon>Paracoccaceae</taxon>
        <taxon>Paramylibacter</taxon>
    </lineage>
</organism>
<dbReference type="Proteomes" id="UP000231516">
    <property type="component" value="Unassembled WGS sequence"/>
</dbReference>
<evidence type="ECO:0008006" key="4">
    <source>
        <dbReference type="Google" id="ProtNLM"/>
    </source>
</evidence>
<accession>A0A2G5K5N0</accession>
<dbReference type="EMBL" id="MDGM01000012">
    <property type="protein sequence ID" value="PIB24846.1"/>
    <property type="molecule type" value="Genomic_DNA"/>
</dbReference>
<keyword evidence="1" id="KW-0812">Transmembrane</keyword>
<evidence type="ECO:0000313" key="2">
    <source>
        <dbReference type="EMBL" id="PIB24846.1"/>
    </source>
</evidence>
<dbReference type="InterPro" id="IPR045936">
    <property type="entry name" value="DUF6356"/>
</dbReference>
<keyword evidence="1" id="KW-0472">Membrane</keyword>
<protein>
    <recommendedName>
        <fullName evidence="4">Capsule biosynthesis protein</fullName>
    </recommendedName>
</protein>
<dbReference type="Pfam" id="PF19883">
    <property type="entry name" value="DUF6356"/>
    <property type="match status" value="1"/>
</dbReference>
<keyword evidence="1" id="KW-1133">Transmembrane helix</keyword>
<name>A0A2G5K5N0_9RHOB</name>
<sequence>MIRKIFLDHPQSVDESYIEHFMFALGFSMKLFGAAFAALIHAFVPVACEKTASKTVAALYAKTHNRGA</sequence>
<reference evidence="2 3" key="1">
    <citation type="submission" date="2016-08" db="EMBL/GenBank/DDBJ databases">
        <title>Draft genome of Amylibacter sp. strain 4G11.</title>
        <authorList>
            <person name="Wong S.-K."/>
            <person name="Hamasaki K."/>
            <person name="Yoshizawa S."/>
        </authorList>
    </citation>
    <scope>NUCLEOTIDE SEQUENCE [LARGE SCALE GENOMIC DNA]</scope>
    <source>
        <strain evidence="2 3">4G11</strain>
    </source>
</reference>
<evidence type="ECO:0000313" key="3">
    <source>
        <dbReference type="Proteomes" id="UP000231516"/>
    </source>
</evidence>
<keyword evidence="3" id="KW-1185">Reference proteome</keyword>
<comment type="caution">
    <text evidence="2">The sequence shown here is derived from an EMBL/GenBank/DDBJ whole genome shotgun (WGS) entry which is preliminary data.</text>
</comment>
<proteinExistence type="predicted"/>